<feature type="domain" description="Peptidase S1" evidence="2">
    <location>
        <begin position="1"/>
        <end position="178"/>
    </location>
</feature>
<dbReference type="PANTHER" id="PTHR24252">
    <property type="entry name" value="ACROSIN-RELATED"/>
    <property type="match status" value="1"/>
</dbReference>
<dbReference type="SMART" id="SM00020">
    <property type="entry name" value="Tryp_SPc"/>
    <property type="match status" value="1"/>
</dbReference>
<gene>
    <name evidence="3" type="primary">TRYP_0</name>
    <name evidence="3" type="ORF">LSUE1_G009912</name>
</gene>
<dbReference type="Pfam" id="PF00089">
    <property type="entry name" value="Trypsin"/>
    <property type="match status" value="1"/>
</dbReference>
<dbReference type="PANTHER" id="PTHR24252:SF7">
    <property type="entry name" value="HYALIN"/>
    <property type="match status" value="1"/>
</dbReference>
<comment type="caution">
    <text evidence="3">The sequence shown here is derived from an EMBL/GenBank/DDBJ whole genome shotgun (WGS) entry which is preliminary data.</text>
</comment>
<evidence type="ECO:0000313" key="3">
    <source>
        <dbReference type="EMBL" id="TVY51959.1"/>
    </source>
</evidence>
<feature type="non-terminal residue" evidence="3">
    <location>
        <position position="1"/>
    </location>
</feature>
<accession>A0A8T9BQM0</accession>
<dbReference type="InterPro" id="IPR009003">
    <property type="entry name" value="Peptidase_S1_PA"/>
</dbReference>
<name>A0A8T9BQM0_9HELO</name>
<evidence type="ECO:0000313" key="4">
    <source>
        <dbReference type="Proteomes" id="UP000469558"/>
    </source>
</evidence>
<proteinExistence type="predicted"/>
<keyword evidence="1" id="KW-1015">Disulfide bond</keyword>
<evidence type="ECO:0000256" key="1">
    <source>
        <dbReference type="ARBA" id="ARBA00023157"/>
    </source>
</evidence>
<dbReference type="GO" id="GO:0006508">
    <property type="term" value="P:proteolysis"/>
    <property type="evidence" value="ECO:0007669"/>
    <property type="project" value="InterPro"/>
</dbReference>
<dbReference type="AlphaFoldDB" id="A0A8T9BQM0"/>
<dbReference type="InterPro" id="IPR001254">
    <property type="entry name" value="Trypsin_dom"/>
</dbReference>
<dbReference type="InterPro" id="IPR043504">
    <property type="entry name" value="Peptidase_S1_PA_chymotrypsin"/>
</dbReference>
<dbReference type="SUPFAM" id="SSF50494">
    <property type="entry name" value="Trypsin-like serine proteases"/>
    <property type="match status" value="1"/>
</dbReference>
<dbReference type="Proteomes" id="UP000469558">
    <property type="component" value="Unassembled WGS sequence"/>
</dbReference>
<organism evidence="3 4">
    <name type="scientific">Lachnellula suecica</name>
    <dbReference type="NCBI Taxonomy" id="602035"/>
    <lineage>
        <taxon>Eukaryota</taxon>
        <taxon>Fungi</taxon>
        <taxon>Dikarya</taxon>
        <taxon>Ascomycota</taxon>
        <taxon>Pezizomycotina</taxon>
        <taxon>Leotiomycetes</taxon>
        <taxon>Helotiales</taxon>
        <taxon>Lachnaceae</taxon>
        <taxon>Lachnellula</taxon>
    </lineage>
</organism>
<evidence type="ECO:0000259" key="2">
    <source>
        <dbReference type="PROSITE" id="PS50240"/>
    </source>
</evidence>
<protein>
    <submittedName>
        <fullName evidence="3">Trypsin</fullName>
    </submittedName>
</protein>
<dbReference type="PROSITE" id="PS50240">
    <property type="entry name" value="TRYPSIN_DOM"/>
    <property type="match status" value="1"/>
</dbReference>
<keyword evidence="4" id="KW-1185">Reference proteome</keyword>
<reference evidence="3 4" key="1">
    <citation type="submission" date="2018-05" db="EMBL/GenBank/DDBJ databases">
        <title>Genome sequencing and assembly of the regulated plant pathogen Lachnellula willkommii and related sister species for the development of diagnostic species identification markers.</title>
        <authorList>
            <person name="Giroux E."/>
            <person name="Bilodeau G."/>
        </authorList>
    </citation>
    <scope>NUCLEOTIDE SEQUENCE [LARGE SCALE GENOMIC DNA]</scope>
    <source>
        <strain evidence="3 4">CBS 268.59</strain>
    </source>
</reference>
<sequence length="179" mass="18907">HAGSNIWNAGGDTRQIKQAIIHPDYDNVSQDYDIAVIILDEPFELGATIGSIKLVGSGEEPADGTDTTVIGWGFTQSDRTVLPEALQEVTIPVISRTTCEDAYGSLFTAHMFCAGLANGSMDSCGGDSGGPSFNRVDGEFQLLGVTSWGLECASDDYPAVFVDLANADVASWVRANANI</sequence>
<dbReference type="FunFam" id="2.40.10.10:FF:000002">
    <property type="entry name" value="Transmembrane protease serine"/>
    <property type="match status" value="1"/>
</dbReference>
<dbReference type="GO" id="GO:0004252">
    <property type="term" value="F:serine-type endopeptidase activity"/>
    <property type="evidence" value="ECO:0007669"/>
    <property type="project" value="InterPro"/>
</dbReference>
<dbReference type="OrthoDB" id="6380398at2759"/>
<dbReference type="Gene3D" id="2.40.10.10">
    <property type="entry name" value="Trypsin-like serine proteases"/>
    <property type="match status" value="1"/>
</dbReference>
<dbReference type="CDD" id="cd00190">
    <property type="entry name" value="Tryp_SPc"/>
    <property type="match status" value="1"/>
</dbReference>
<dbReference type="EMBL" id="QGMK01003668">
    <property type="protein sequence ID" value="TVY51959.1"/>
    <property type="molecule type" value="Genomic_DNA"/>
</dbReference>